<dbReference type="EMBL" id="JAHESE010000008">
    <property type="protein sequence ID" value="MBT1708732.1"/>
    <property type="molecule type" value="Genomic_DNA"/>
</dbReference>
<gene>
    <name evidence="1" type="ORF">KK062_10880</name>
</gene>
<organism evidence="1 2">
    <name type="scientific">Dawidia cretensis</name>
    <dbReference type="NCBI Taxonomy" id="2782350"/>
    <lineage>
        <taxon>Bacteria</taxon>
        <taxon>Pseudomonadati</taxon>
        <taxon>Bacteroidota</taxon>
        <taxon>Cytophagia</taxon>
        <taxon>Cytophagales</taxon>
        <taxon>Chryseotaleaceae</taxon>
        <taxon>Dawidia</taxon>
    </lineage>
</organism>
<sequence length="233" mass="26115">MQNTTTETWTTVPILPCINIEETLVFWMSLGFVTTYKQTRPYQYGVVQRGGAALHFGGVKGMTPETNYYTGCLVAVQDAAAVYRNFTLCLKEQRGRVPHVGLPRISRMKPGATRFTLTDVAGNAVIFVSRGEKDQEEWEKAEHAYPSRLAKAIALAVRFRDYKNDDAMAARVLDNALRHVDGEPAEQVAEAWIIRAKLADAEKDTLLAANCREQAKRQSLTEEQLRALQEKHG</sequence>
<comment type="caution">
    <text evidence="1">The sequence shown here is derived from an EMBL/GenBank/DDBJ whole genome shotgun (WGS) entry which is preliminary data.</text>
</comment>
<keyword evidence="2" id="KW-1185">Reference proteome</keyword>
<dbReference type="RefSeq" id="WP_254084325.1">
    <property type="nucleotide sequence ID" value="NZ_JAHESE010000008.1"/>
</dbReference>
<proteinExistence type="predicted"/>
<dbReference type="AlphaFoldDB" id="A0AAP2GVB2"/>
<evidence type="ECO:0000313" key="1">
    <source>
        <dbReference type="EMBL" id="MBT1708732.1"/>
    </source>
</evidence>
<evidence type="ECO:0008006" key="3">
    <source>
        <dbReference type="Google" id="ProtNLM"/>
    </source>
</evidence>
<name>A0AAP2GVB2_9BACT</name>
<evidence type="ECO:0000313" key="2">
    <source>
        <dbReference type="Proteomes" id="UP001319080"/>
    </source>
</evidence>
<protein>
    <recommendedName>
        <fullName evidence="3">Glyoxalase</fullName>
    </recommendedName>
</protein>
<dbReference type="Proteomes" id="UP001319080">
    <property type="component" value="Unassembled WGS sequence"/>
</dbReference>
<reference evidence="1 2" key="1">
    <citation type="submission" date="2021-05" db="EMBL/GenBank/DDBJ databases">
        <title>A Polyphasic approach of four new species of the genus Ohtaekwangia: Ohtaekwangia histidinii sp. nov., Ohtaekwangia cretensis sp. nov., Ohtaekwangia indiensis sp. nov., Ohtaekwangia reichenbachii sp. nov. from diverse environment.</title>
        <authorList>
            <person name="Octaviana S."/>
        </authorList>
    </citation>
    <scope>NUCLEOTIDE SEQUENCE [LARGE SCALE GENOMIC DNA]</scope>
    <source>
        <strain evidence="1 2">PWU5</strain>
    </source>
</reference>
<dbReference type="Gene3D" id="3.10.180.10">
    <property type="entry name" value="2,3-Dihydroxybiphenyl 1,2-Dioxygenase, domain 1"/>
    <property type="match status" value="1"/>
</dbReference>
<dbReference type="InterPro" id="IPR029068">
    <property type="entry name" value="Glyas_Bleomycin-R_OHBP_Dase"/>
</dbReference>
<accession>A0AAP2GVB2</accession>